<dbReference type="Gene3D" id="1.20.1250.10">
    <property type="match status" value="1"/>
</dbReference>
<proteinExistence type="predicted"/>
<feature type="signal peptide" evidence="6">
    <location>
        <begin position="1"/>
        <end position="25"/>
    </location>
</feature>
<dbReference type="STRING" id="244447.ENSCSEP00000012445"/>
<dbReference type="GeneTree" id="ENSGT00940000176891"/>
<feature type="chain" id="PRO_5018002383" evidence="6">
    <location>
        <begin position="26"/>
        <end position="180"/>
    </location>
</feature>
<name>A0A3P8VJ12_CYNSE</name>
<evidence type="ECO:0000256" key="6">
    <source>
        <dbReference type="SAM" id="SignalP"/>
    </source>
</evidence>
<dbReference type="GO" id="GO:0005125">
    <property type="term" value="F:cytokine activity"/>
    <property type="evidence" value="ECO:0007669"/>
    <property type="project" value="UniProtKB-KW"/>
</dbReference>
<reference evidence="7" key="3">
    <citation type="submission" date="2025-09" db="UniProtKB">
        <authorList>
            <consortium name="Ensembl"/>
        </authorList>
    </citation>
    <scope>IDENTIFICATION</scope>
</reference>
<dbReference type="Ensembl" id="ENSCSET00000012593.1">
    <property type="protein sequence ID" value="ENSCSEP00000012445.1"/>
    <property type="gene ID" value="ENSCSEG00000008030.1"/>
</dbReference>
<dbReference type="AlphaFoldDB" id="A0A3P8VJ12"/>
<keyword evidence="4" id="KW-0051">Antiviral defense</keyword>
<evidence type="ECO:0000256" key="5">
    <source>
        <dbReference type="ARBA" id="ARBA00023157"/>
    </source>
</evidence>
<keyword evidence="6" id="KW-0732">Signal</keyword>
<dbReference type="Proteomes" id="UP000265120">
    <property type="component" value="Chromosome 17"/>
</dbReference>
<dbReference type="InterPro" id="IPR009079">
    <property type="entry name" value="4_helix_cytokine-like_core"/>
</dbReference>
<keyword evidence="2" id="KW-0202">Cytokine</keyword>
<evidence type="ECO:0000313" key="7">
    <source>
        <dbReference type="Ensembl" id="ENSCSEP00000012445.1"/>
    </source>
</evidence>
<dbReference type="Pfam" id="PF00143">
    <property type="entry name" value="Interferon"/>
    <property type="match status" value="1"/>
</dbReference>
<dbReference type="InterPro" id="IPR000471">
    <property type="entry name" value="Interferon_alpha/beta/delta"/>
</dbReference>
<reference evidence="7" key="2">
    <citation type="submission" date="2025-08" db="UniProtKB">
        <authorList>
            <consortium name="Ensembl"/>
        </authorList>
    </citation>
    <scope>IDENTIFICATION</scope>
</reference>
<keyword evidence="5" id="KW-1015">Disulfide bond</keyword>
<keyword evidence="3" id="KW-0964">Secreted</keyword>
<dbReference type="GO" id="GO:0005126">
    <property type="term" value="F:cytokine receptor binding"/>
    <property type="evidence" value="ECO:0007669"/>
    <property type="project" value="InterPro"/>
</dbReference>
<evidence type="ECO:0000256" key="4">
    <source>
        <dbReference type="ARBA" id="ARBA00023118"/>
    </source>
</evidence>
<dbReference type="GO" id="GO:0051607">
    <property type="term" value="P:defense response to virus"/>
    <property type="evidence" value="ECO:0007669"/>
    <property type="project" value="UniProtKB-KW"/>
</dbReference>
<accession>A0A3P8VJ12</accession>
<organism evidence="7 8">
    <name type="scientific">Cynoglossus semilaevis</name>
    <name type="common">Tongue sole</name>
    <dbReference type="NCBI Taxonomy" id="244447"/>
    <lineage>
        <taxon>Eukaryota</taxon>
        <taxon>Metazoa</taxon>
        <taxon>Chordata</taxon>
        <taxon>Craniata</taxon>
        <taxon>Vertebrata</taxon>
        <taxon>Euteleostomi</taxon>
        <taxon>Actinopterygii</taxon>
        <taxon>Neopterygii</taxon>
        <taxon>Teleostei</taxon>
        <taxon>Neoteleostei</taxon>
        <taxon>Acanthomorphata</taxon>
        <taxon>Carangaria</taxon>
        <taxon>Pleuronectiformes</taxon>
        <taxon>Pleuronectoidei</taxon>
        <taxon>Cynoglossidae</taxon>
        <taxon>Cynoglossinae</taxon>
        <taxon>Cynoglossus</taxon>
    </lineage>
</organism>
<reference evidence="7 8" key="1">
    <citation type="journal article" date="2014" name="Nat. Genet.">
        <title>Whole-genome sequence of a flatfish provides insights into ZW sex chromosome evolution and adaptation to a benthic lifestyle.</title>
        <authorList>
            <person name="Chen S."/>
            <person name="Zhang G."/>
            <person name="Shao C."/>
            <person name="Huang Q."/>
            <person name="Liu G."/>
            <person name="Zhang P."/>
            <person name="Song W."/>
            <person name="An N."/>
            <person name="Chalopin D."/>
            <person name="Volff J.N."/>
            <person name="Hong Y."/>
            <person name="Li Q."/>
            <person name="Sha Z."/>
            <person name="Zhou H."/>
            <person name="Xie M."/>
            <person name="Yu Q."/>
            <person name="Liu Y."/>
            <person name="Xiang H."/>
            <person name="Wang N."/>
            <person name="Wu K."/>
            <person name="Yang C."/>
            <person name="Zhou Q."/>
            <person name="Liao X."/>
            <person name="Yang L."/>
            <person name="Hu Q."/>
            <person name="Zhang J."/>
            <person name="Meng L."/>
            <person name="Jin L."/>
            <person name="Tian Y."/>
            <person name="Lian J."/>
            <person name="Yang J."/>
            <person name="Miao G."/>
            <person name="Liu S."/>
            <person name="Liang Z."/>
            <person name="Yan F."/>
            <person name="Li Y."/>
            <person name="Sun B."/>
            <person name="Zhang H."/>
            <person name="Zhang J."/>
            <person name="Zhu Y."/>
            <person name="Du M."/>
            <person name="Zhao Y."/>
            <person name="Schartl M."/>
            <person name="Tang Q."/>
            <person name="Wang J."/>
        </authorList>
    </citation>
    <scope>NUCLEOTIDE SEQUENCE</scope>
</reference>
<evidence type="ECO:0000256" key="2">
    <source>
        <dbReference type="ARBA" id="ARBA00022514"/>
    </source>
</evidence>
<protein>
    <submittedName>
        <fullName evidence="7">Uncharacterized protein</fullName>
    </submittedName>
</protein>
<dbReference type="OMA" id="CCLQMML"/>
<evidence type="ECO:0000256" key="1">
    <source>
        <dbReference type="ARBA" id="ARBA00004613"/>
    </source>
</evidence>
<evidence type="ECO:0000256" key="3">
    <source>
        <dbReference type="ARBA" id="ARBA00022525"/>
    </source>
</evidence>
<sequence>MTTMPSSIVLFVIIYLCGLQHPLGAMPTCRLQRNLVQSSQKLLADLGPNFPVHCSPYNVNITFPTSILPAATSTHSQCRKVLWVVHETLNGTREVFSEYNVKEGGVNWNLMKLSTFRNLQKRLLDQGQCLSGSHVLDSYFADITALLQHKHSATCGWMALRRDVLWVLRTVLMEYHGCFI</sequence>
<keyword evidence="8" id="KW-1185">Reference proteome</keyword>
<evidence type="ECO:0000313" key="8">
    <source>
        <dbReference type="Proteomes" id="UP000265120"/>
    </source>
</evidence>
<dbReference type="SUPFAM" id="SSF47266">
    <property type="entry name" value="4-helical cytokines"/>
    <property type="match status" value="1"/>
</dbReference>
<dbReference type="InParanoid" id="A0A3P8VJ12"/>
<comment type="subcellular location">
    <subcellularLocation>
        <location evidence="1">Secreted</location>
    </subcellularLocation>
</comment>
<dbReference type="GO" id="GO:0005615">
    <property type="term" value="C:extracellular space"/>
    <property type="evidence" value="ECO:0007669"/>
    <property type="project" value="UniProtKB-KW"/>
</dbReference>